<evidence type="ECO:0000256" key="9">
    <source>
        <dbReference type="RuleBase" id="RU361267"/>
    </source>
</evidence>
<evidence type="ECO:0000313" key="13">
    <source>
        <dbReference type="EMBL" id="SFP10675.1"/>
    </source>
</evidence>
<dbReference type="AlphaFoldDB" id="A0A662ZEX7"/>
<dbReference type="CDD" id="cd07989">
    <property type="entry name" value="LPLAT_AGPAT-like"/>
    <property type="match status" value="1"/>
</dbReference>
<keyword evidence="8 9" id="KW-0012">Acyltransferase</keyword>
<dbReference type="PANTHER" id="PTHR10434:SF11">
    <property type="entry name" value="1-ACYL-SN-GLYCEROL-3-PHOSPHATE ACYLTRANSFERASE"/>
    <property type="match status" value="1"/>
</dbReference>
<comment type="pathway">
    <text evidence="3">Lipid metabolism.</text>
</comment>
<comment type="pathway">
    <text evidence="2">Phospholipid metabolism; CDP-diacylglycerol biosynthesis; CDP-diacylglycerol from sn-glycerol 3-phosphate: step 2/3.</text>
</comment>
<proteinExistence type="inferred from homology"/>
<comment type="domain">
    <text evidence="9">The HXXXXD motif is essential for acyltransferase activity and may constitute the binding site for the phosphate moiety of the glycerol-3-phosphate.</text>
</comment>
<dbReference type="InterPro" id="IPR004552">
    <property type="entry name" value="AGP_acyltrans"/>
</dbReference>
<dbReference type="EC" id="2.3.1.51" evidence="5 9"/>
<evidence type="ECO:0000256" key="10">
    <source>
        <dbReference type="SAM" id="MobiDB-lite"/>
    </source>
</evidence>
<evidence type="ECO:0000259" key="12">
    <source>
        <dbReference type="SMART" id="SM00563"/>
    </source>
</evidence>
<dbReference type="OrthoDB" id="9812274at2"/>
<feature type="region of interest" description="Disordered" evidence="10">
    <location>
        <begin position="234"/>
        <end position="262"/>
    </location>
</feature>
<dbReference type="GO" id="GO:0005886">
    <property type="term" value="C:plasma membrane"/>
    <property type="evidence" value="ECO:0007669"/>
    <property type="project" value="TreeGrafter"/>
</dbReference>
<evidence type="ECO:0000256" key="4">
    <source>
        <dbReference type="ARBA" id="ARBA00008655"/>
    </source>
</evidence>
<evidence type="ECO:0000256" key="1">
    <source>
        <dbReference type="ARBA" id="ARBA00001141"/>
    </source>
</evidence>
<keyword evidence="9" id="KW-0594">Phospholipid biosynthesis</keyword>
<dbReference type="SUPFAM" id="SSF69593">
    <property type="entry name" value="Glycerol-3-phosphate (1)-acyltransferase"/>
    <property type="match status" value="1"/>
</dbReference>
<dbReference type="GO" id="GO:0003841">
    <property type="term" value="F:1-acylglycerol-3-phosphate O-acyltransferase activity"/>
    <property type="evidence" value="ECO:0007669"/>
    <property type="project" value="UniProtKB-UniRule"/>
</dbReference>
<feature type="transmembrane region" description="Helical" evidence="11">
    <location>
        <begin position="7"/>
        <end position="30"/>
    </location>
</feature>
<dbReference type="PANTHER" id="PTHR10434">
    <property type="entry name" value="1-ACYL-SN-GLYCEROL-3-PHOSPHATE ACYLTRANSFERASE"/>
    <property type="match status" value="1"/>
</dbReference>
<keyword evidence="11" id="KW-0472">Membrane</keyword>
<dbReference type="NCBIfam" id="TIGR00530">
    <property type="entry name" value="AGP_acyltrn"/>
    <property type="match status" value="1"/>
</dbReference>
<dbReference type="InterPro" id="IPR002123">
    <property type="entry name" value="Plipid/glycerol_acylTrfase"/>
</dbReference>
<comment type="catalytic activity">
    <reaction evidence="1 9">
        <text>a 1-acyl-sn-glycero-3-phosphate + an acyl-CoA = a 1,2-diacyl-sn-glycero-3-phosphate + CoA</text>
        <dbReference type="Rhea" id="RHEA:19709"/>
        <dbReference type="ChEBI" id="CHEBI:57287"/>
        <dbReference type="ChEBI" id="CHEBI:57970"/>
        <dbReference type="ChEBI" id="CHEBI:58342"/>
        <dbReference type="ChEBI" id="CHEBI:58608"/>
        <dbReference type="EC" id="2.3.1.51"/>
    </reaction>
</comment>
<dbReference type="GO" id="GO:0006654">
    <property type="term" value="P:phosphatidic acid biosynthetic process"/>
    <property type="evidence" value="ECO:0007669"/>
    <property type="project" value="TreeGrafter"/>
</dbReference>
<keyword evidence="9" id="KW-0443">Lipid metabolism</keyword>
<keyword evidence="11" id="KW-1133">Transmembrane helix</keyword>
<evidence type="ECO:0000256" key="3">
    <source>
        <dbReference type="ARBA" id="ARBA00005189"/>
    </source>
</evidence>
<organism evidence="13 14">
    <name type="scientific">Ruminobacter amylophilus</name>
    <dbReference type="NCBI Taxonomy" id="867"/>
    <lineage>
        <taxon>Bacteria</taxon>
        <taxon>Pseudomonadati</taxon>
        <taxon>Pseudomonadota</taxon>
        <taxon>Gammaproteobacteria</taxon>
        <taxon>Aeromonadales</taxon>
        <taxon>Succinivibrionaceae</taxon>
        <taxon>Ruminobacter</taxon>
    </lineage>
</organism>
<dbReference type="Proteomes" id="UP000243745">
    <property type="component" value="Unassembled WGS sequence"/>
</dbReference>
<dbReference type="Pfam" id="PF01553">
    <property type="entry name" value="Acyltransferase"/>
    <property type="match status" value="1"/>
</dbReference>
<reference evidence="13 14" key="1">
    <citation type="submission" date="2016-10" db="EMBL/GenBank/DDBJ databases">
        <authorList>
            <person name="Varghese N."/>
            <person name="Submissions S."/>
        </authorList>
    </citation>
    <scope>NUCLEOTIDE SEQUENCE [LARGE SCALE GENOMIC DNA]</scope>
    <source>
        <strain evidence="13 14">DSM 1361</strain>
    </source>
</reference>
<dbReference type="GO" id="GO:0016024">
    <property type="term" value="P:CDP-diacylglycerol biosynthetic process"/>
    <property type="evidence" value="ECO:0007669"/>
    <property type="project" value="UniProtKB-UniPathway"/>
</dbReference>
<evidence type="ECO:0000256" key="2">
    <source>
        <dbReference type="ARBA" id="ARBA00004728"/>
    </source>
</evidence>
<accession>A0A662ZEX7</accession>
<keyword evidence="14" id="KW-1185">Reference proteome</keyword>
<keyword evidence="9" id="KW-1208">Phospholipid metabolism</keyword>
<dbReference type="UniPathway" id="UPA00557">
    <property type="reaction ID" value="UER00613"/>
</dbReference>
<evidence type="ECO:0000256" key="7">
    <source>
        <dbReference type="ARBA" id="ARBA00022679"/>
    </source>
</evidence>
<sequence length="262" mass="29421">MILVFRVILLIILALLWLIFGLTVCIFRPFHKGNIYCLTQMLRCGRWAIGIKVDSRIDPKAIRENMPAVLVGNHQYNWDIIVMADIPQPGTACIGKKSLMWAPIFGLLFFLTGNIFIERDKSSKAGNEILKIVDIIKRKKKSIWIFPEGHRSKGKGVQPFKNGAVNIANQAGIKILPFAISSYKIDLNRWDNGTVIVSALPPVSVDNLDRKGLKMATRQLRESISASIAEMDRENGFKRDVSDEPESIAAEKENEAESSENK</sequence>
<dbReference type="RefSeq" id="WP_093140584.1">
    <property type="nucleotide sequence ID" value="NZ_FOXF01000005.1"/>
</dbReference>
<name>A0A662ZEX7_9GAMM</name>
<keyword evidence="7 9" id="KW-0808">Transferase</keyword>
<dbReference type="SMART" id="SM00563">
    <property type="entry name" value="PlsC"/>
    <property type="match status" value="1"/>
</dbReference>
<feature type="transmembrane region" description="Helical" evidence="11">
    <location>
        <begin position="99"/>
        <end position="117"/>
    </location>
</feature>
<dbReference type="EMBL" id="FOXF01000005">
    <property type="protein sequence ID" value="SFP10675.1"/>
    <property type="molecule type" value="Genomic_DNA"/>
</dbReference>
<evidence type="ECO:0000256" key="11">
    <source>
        <dbReference type="SAM" id="Phobius"/>
    </source>
</evidence>
<evidence type="ECO:0000313" key="14">
    <source>
        <dbReference type="Proteomes" id="UP000243745"/>
    </source>
</evidence>
<evidence type="ECO:0000256" key="6">
    <source>
        <dbReference type="ARBA" id="ARBA00016139"/>
    </source>
</evidence>
<feature type="compositionally biased region" description="Basic and acidic residues" evidence="10">
    <location>
        <begin position="249"/>
        <end position="262"/>
    </location>
</feature>
<gene>
    <name evidence="13" type="ORF">SAMN02910344_00442</name>
</gene>
<evidence type="ECO:0000256" key="5">
    <source>
        <dbReference type="ARBA" id="ARBA00013211"/>
    </source>
</evidence>
<evidence type="ECO:0000256" key="8">
    <source>
        <dbReference type="ARBA" id="ARBA00023315"/>
    </source>
</evidence>
<keyword evidence="11" id="KW-0812">Transmembrane</keyword>
<keyword evidence="9" id="KW-0444">Lipid biosynthesis</keyword>
<feature type="domain" description="Phospholipid/glycerol acyltransferase" evidence="12">
    <location>
        <begin position="68"/>
        <end position="183"/>
    </location>
</feature>
<protein>
    <recommendedName>
        <fullName evidence="6 9">1-acyl-sn-glycerol-3-phosphate acyltransferase</fullName>
        <ecNumber evidence="5 9">2.3.1.51</ecNumber>
    </recommendedName>
</protein>
<comment type="similarity">
    <text evidence="4 9">Belongs to the 1-acyl-sn-glycerol-3-phosphate acyltransferase family.</text>
</comment>